<keyword evidence="7 14" id="KW-0276">Fatty acid metabolism</keyword>
<dbReference type="AlphaFoldDB" id="A0A0D3EJM4"/>
<keyword evidence="5 14" id="KW-0444">Lipid biosynthesis</keyword>
<evidence type="ECO:0000256" key="3">
    <source>
        <dbReference type="ARBA" id="ARBA00007811"/>
    </source>
</evidence>
<evidence type="ECO:0000256" key="8">
    <source>
        <dbReference type="ARBA" id="ARBA00022989"/>
    </source>
</evidence>
<evidence type="ECO:0000256" key="7">
    <source>
        <dbReference type="ARBA" id="ARBA00022832"/>
    </source>
</evidence>
<feature type="transmembrane region" description="Helical" evidence="14">
    <location>
        <begin position="162"/>
        <end position="185"/>
    </location>
</feature>
<feature type="transmembrane region" description="Helical" evidence="14">
    <location>
        <begin position="35"/>
        <end position="56"/>
    </location>
</feature>
<evidence type="ECO:0000256" key="2">
    <source>
        <dbReference type="ARBA" id="ARBA00005194"/>
    </source>
</evidence>
<evidence type="ECO:0000256" key="14">
    <source>
        <dbReference type="RuleBase" id="RU363109"/>
    </source>
</evidence>
<dbReference type="PANTHER" id="PTHR11035">
    <property type="entry name" value="VERY-LONG-CHAIN (3R)-3-HYDROXYACYL-COA DEHYDRATASE"/>
    <property type="match status" value="1"/>
</dbReference>
<dbReference type="EC" id="4.2.1.134" evidence="4 14"/>
<comment type="pathway">
    <text evidence="2 14">Lipid metabolism; fatty acid biosynthesis.</text>
</comment>
<name>A0A0D3EJM4_9ORYZ</name>
<comment type="function">
    <text evidence="14">Catalyzes the third of the four reactions of the long-chain fatty acids elongation cycle. This endoplasmic reticulum-bound enzymatic process, allows the addition of two carbons to the chain of long- and very long-chain fatty acids/VLCFAs per cycle. This enzyme catalyzes the dehydration of the 3-hydroxyacyl-CoA intermediate into trans-2,3-enoyl-CoA, within each cycle of fatty acid elongation. Thereby, it participates to the production of VLCFAs of different chain lengths that are involved in multiple biological processes as precursors of membrane lipids and lipid mediators.</text>
</comment>
<protein>
    <recommendedName>
        <fullName evidence="4 14">Very-long-chain (3R)-3-hydroxyacyl-CoA dehydratase</fullName>
        <ecNumber evidence="4 14">4.2.1.134</ecNumber>
    </recommendedName>
</protein>
<keyword evidence="12 14" id="KW-0456">Lyase</keyword>
<dbReference type="Gramene" id="OBART01G03310.1">
    <property type="protein sequence ID" value="OBART01G03310.1"/>
    <property type="gene ID" value="OBART01G03310"/>
</dbReference>
<evidence type="ECO:0000256" key="9">
    <source>
        <dbReference type="ARBA" id="ARBA00023098"/>
    </source>
</evidence>
<evidence type="ECO:0000256" key="12">
    <source>
        <dbReference type="ARBA" id="ARBA00023239"/>
    </source>
</evidence>
<dbReference type="PANTHER" id="PTHR11035:SF3">
    <property type="entry name" value="VERY-LONG-CHAIN (3R)-3-HYDROXYACYL-COA DEHYDRATASE"/>
    <property type="match status" value="1"/>
</dbReference>
<keyword evidence="14" id="KW-0256">Endoplasmic reticulum</keyword>
<evidence type="ECO:0000313" key="16">
    <source>
        <dbReference type="EnsemblPlants" id="OBART01G03310.1"/>
    </source>
</evidence>
<feature type="transmembrane region" description="Helical" evidence="14">
    <location>
        <begin position="205"/>
        <end position="225"/>
    </location>
</feature>
<keyword evidence="11 14" id="KW-0275">Fatty acid biosynthesis</keyword>
<dbReference type="GO" id="GO:0042761">
    <property type="term" value="P:very long-chain fatty acid biosynthetic process"/>
    <property type="evidence" value="ECO:0007669"/>
    <property type="project" value="TreeGrafter"/>
</dbReference>
<dbReference type="GO" id="GO:0030497">
    <property type="term" value="P:fatty acid elongation"/>
    <property type="evidence" value="ECO:0007669"/>
    <property type="project" value="TreeGrafter"/>
</dbReference>
<evidence type="ECO:0000256" key="6">
    <source>
        <dbReference type="ARBA" id="ARBA00022692"/>
    </source>
</evidence>
<proteinExistence type="inferred from homology"/>
<evidence type="ECO:0000256" key="5">
    <source>
        <dbReference type="ARBA" id="ARBA00022516"/>
    </source>
</evidence>
<reference evidence="16" key="1">
    <citation type="journal article" date="2009" name="Rice">
        <title>De Novo Next Generation Sequencing of Plant Genomes.</title>
        <authorList>
            <person name="Rounsley S."/>
            <person name="Marri P.R."/>
            <person name="Yu Y."/>
            <person name="He R."/>
            <person name="Sisneros N."/>
            <person name="Goicoechea J.L."/>
            <person name="Lee S.J."/>
            <person name="Angelova A."/>
            <person name="Kudrna D."/>
            <person name="Luo M."/>
            <person name="Affourtit J."/>
            <person name="Desany B."/>
            <person name="Knight J."/>
            <person name="Niazi F."/>
            <person name="Egholm M."/>
            <person name="Wing R.A."/>
        </authorList>
    </citation>
    <scope>NUCLEOTIDE SEQUENCE [LARGE SCALE GENOMIC DNA]</scope>
    <source>
        <strain evidence="16">cv. IRGC 105608</strain>
    </source>
</reference>
<keyword evidence="6 14" id="KW-0812">Transmembrane</keyword>
<reference evidence="16" key="2">
    <citation type="submission" date="2015-03" db="UniProtKB">
        <authorList>
            <consortium name="EnsemblPlants"/>
        </authorList>
    </citation>
    <scope>IDENTIFICATION</scope>
</reference>
<dbReference type="InterPro" id="IPR007482">
    <property type="entry name" value="Tyr_Pase-like_PTPLA"/>
</dbReference>
<evidence type="ECO:0000313" key="17">
    <source>
        <dbReference type="Proteomes" id="UP000026960"/>
    </source>
</evidence>
<feature type="transmembrane region" description="Helical" evidence="14">
    <location>
        <begin position="268"/>
        <end position="287"/>
    </location>
</feature>
<feature type="transmembrane region" description="Helical" evidence="14">
    <location>
        <begin position="491"/>
        <end position="511"/>
    </location>
</feature>
<feature type="transmembrane region" description="Helical" evidence="14">
    <location>
        <begin position="336"/>
        <end position="361"/>
    </location>
</feature>
<dbReference type="GO" id="GO:0030148">
    <property type="term" value="P:sphingolipid biosynthetic process"/>
    <property type="evidence" value="ECO:0007669"/>
    <property type="project" value="TreeGrafter"/>
</dbReference>
<evidence type="ECO:0000256" key="15">
    <source>
        <dbReference type="SAM" id="MobiDB-lite"/>
    </source>
</evidence>
<evidence type="ECO:0000256" key="13">
    <source>
        <dbReference type="ARBA" id="ARBA00036671"/>
    </source>
</evidence>
<dbReference type="EnsemblPlants" id="OBART01G03310.1">
    <property type="protein sequence ID" value="OBART01G03310.1"/>
    <property type="gene ID" value="OBART01G03310"/>
</dbReference>
<dbReference type="GO" id="GO:0005789">
    <property type="term" value="C:endoplasmic reticulum membrane"/>
    <property type="evidence" value="ECO:0007669"/>
    <property type="project" value="UniProtKB-SubCell"/>
</dbReference>
<evidence type="ECO:0000256" key="10">
    <source>
        <dbReference type="ARBA" id="ARBA00023136"/>
    </source>
</evidence>
<sequence>MTLKPNPSPRRLPPPSRSSAMAADGSVLRRLYFSVYNWVVFIGWAQVSLSMILALLDDGHEAVYAAIERHLLFAQTAAIMEILHSILGLVRSPVSSTLPQITGRLFITWGILWSFPETHSHILVTPLIISWSITEVIRYSFFGIKESFGFTPSWLLWLRYSTFIVCYPVGMVSEVGLIYIAFPFMKASEKYCIGMPNKWNFSFDYFYFSTFLMAFSAMAADGSMVRRLYLSIYNWVAFIGWAQVLCYTILALLDKGHEAVYAAIERPLLFTQTAAILEILHSIVGLVRSPVSSTLPQITGRLFITWGILWSFPEVTRYSFYGMKESFGFTPSWLLWLRYSTFIACFPVGVVSEICLAYTVLPFMKRYQASEKYCLRMPNKWNFSFNYFYANGMASVLRRLYLSVYNWIVFIRWVQVSWSMILALLEKRYEAVYAAVEQHLLFAQTAAIMEILHSIVGLVRSPVSSTLPQITGRLFMIWGILRSFPEIHTHIFVTSLLISWCITEVTRYSFYGMKESFGFTPSWLLWLRYSTFIVCFPVGMVSEVGLVYIVVPFMKASEKYCLRMPNKWNFSIKYFYASVFFMVFIPALVPLFDCPAEEGLGKIKNHITTQELSNLVKKNREKTKLNEKEKLVGLELASNRRLKRGKDFGPATRALSTLCTT</sequence>
<evidence type="ECO:0000256" key="11">
    <source>
        <dbReference type="ARBA" id="ARBA00023160"/>
    </source>
</evidence>
<dbReference type="Pfam" id="PF04387">
    <property type="entry name" value="PTPLA"/>
    <property type="match status" value="3"/>
</dbReference>
<organism evidence="16">
    <name type="scientific">Oryza barthii</name>
    <dbReference type="NCBI Taxonomy" id="65489"/>
    <lineage>
        <taxon>Eukaryota</taxon>
        <taxon>Viridiplantae</taxon>
        <taxon>Streptophyta</taxon>
        <taxon>Embryophyta</taxon>
        <taxon>Tracheophyta</taxon>
        <taxon>Spermatophyta</taxon>
        <taxon>Magnoliopsida</taxon>
        <taxon>Liliopsida</taxon>
        <taxon>Poales</taxon>
        <taxon>Poaceae</taxon>
        <taxon>BOP clade</taxon>
        <taxon>Oryzoideae</taxon>
        <taxon>Oryzeae</taxon>
        <taxon>Oryzinae</taxon>
        <taxon>Oryza</taxon>
    </lineage>
</organism>
<keyword evidence="9 14" id="KW-0443">Lipid metabolism</keyword>
<dbReference type="HOGENOM" id="CLU_415265_0_0_1"/>
<feature type="region of interest" description="Disordered" evidence="15">
    <location>
        <begin position="1"/>
        <end position="20"/>
    </location>
</feature>
<feature type="transmembrane region" description="Helical" evidence="14">
    <location>
        <begin position="407"/>
        <end position="425"/>
    </location>
</feature>
<dbReference type="GO" id="GO:0102158">
    <property type="term" value="F:very-long-chain (3R)-3-hydroxyacyl-CoA dehydratase activity"/>
    <property type="evidence" value="ECO:0007669"/>
    <property type="project" value="UniProtKB-EC"/>
</dbReference>
<keyword evidence="10 14" id="KW-0472">Membrane</keyword>
<dbReference type="eggNOG" id="KOG3187">
    <property type="taxonomic scope" value="Eukaryota"/>
</dbReference>
<accession>A0A0D3EJM4</accession>
<comment type="similarity">
    <text evidence="3 14">Belongs to the very long-chain fatty acids dehydratase HACD family.</text>
</comment>
<evidence type="ECO:0000256" key="1">
    <source>
        <dbReference type="ARBA" id="ARBA00004141"/>
    </source>
</evidence>
<feature type="transmembrane region" description="Helical" evidence="14">
    <location>
        <begin position="574"/>
        <end position="592"/>
    </location>
</feature>
<evidence type="ECO:0000256" key="4">
    <source>
        <dbReference type="ARBA" id="ARBA00013122"/>
    </source>
</evidence>
<comment type="subcellular location">
    <subcellularLocation>
        <location evidence="14">Endoplasmic reticulum membrane</location>
        <topology evidence="14">Multi-pass membrane protein</topology>
    </subcellularLocation>
    <subcellularLocation>
        <location evidence="1">Membrane</location>
        <topology evidence="1">Multi-pass membrane protein</topology>
    </subcellularLocation>
</comment>
<dbReference type="PaxDb" id="65489-OBART01G03310.1"/>
<feature type="compositionally biased region" description="Pro residues" evidence="15">
    <location>
        <begin position="1"/>
        <end position="16"/>
    </location>
</feature>
<comment type="catalytic activity">
    <reaction evidence="13 14">
        <text>a very-long-chain (3R)-3-hydroxyacyl-CoA = a very-long-chain (2E)-enoyl-CoA + H2O</text>
        <dbReference type="Rhea" id="RHEA:45812"/>
        <dbReference type="ChEBI" id="CHEBI:15377"/>
        <dbReference type="ChEBI" id="CHEBI:83728"/>
        <dbReference type="ChEBI" id="CHEBI:85440"/>
        <dbReference type="EC" id="4.2.1.134"/>
    </reaction>
</comment>
<feature type="transmembrane region" description="Helical" evidence="14">
    <location>
        <begin position="531"/>
        <end position="553"/>
    </location>
</feature>
<keyword evidence="8 14" id="KW-1133">Transmembrane helix</keyword>
<feature type="transmembrane region" description="Helical" evidence="14">
    <location>
        <begin position="299"/>
        <end position="316"/>
    </location>
</feature>
<dbReference type="UniPathway" id="UPA00094"/>
<feature type="transmembrane region" description="Helical" evidence="14">
    <location>
        <begin position="232"/>
        <end position="253"/>
    </location>
</feature>
<dbReference type="Proteomes" id="UP000026960">
    <property type="component" value="Chromosome 1"/>
</dbReference>
<dbReference type="STRING" id="65489.A0A0D3EJM4"/>
<comment type="caution">
    <text evidence="14">Lacks conserved residue(s) required for the propagation of feature annotation.</text>
</comment>
<keyword evidence="17" id="KW-1185">Reference proteome</keyword>
<feature type="transmembrane region" description="Helical" evidence="14">
    <location>
        <begin position="121"/>
        <end position="141"/>
    </location>
</feature>